<feature type="signal peptide" evidence="3">
    <location>
        <begin position="1"/>
        <end position="37"/>
    </location>
</feature>
<comment type="similarity">
    <text evidence="1">Belongs to the TrbG/VirB9 family.</text>
</comment>
<proteinExistence type="inferred from homology"/>
<dbReference type="NCBIfam" id="TIGR02775">
    <property type="entry name" value="TrbG_Ti"/>
    <property type="match status" value="1"/>
</dbReference>
<name>A0A948X0G9_9GAMM</name>
<gene>
    <name evidence="4" type="primary">trbG</name>
    <name evidence="4" type="ORF">H9847_10085</name>
</gene>
<evidence type="ECO:0000256" key="3">
    <source>
        <dbReference type="SAM" id="SignalP"/>
    </source>
</evidence>
<evidence type="ECO:0000313" key="5">
    <source>
        <dbReference type="Proteomes" id="UP000733611"/>
    </source>
</evidence>
<sequence length="327" mass="35302">MTTSLSRHSSHHTAYQQLSLVCALVLTFLLPFTPAHADAALQDLLAAAGDSSATLSESDLQVLQALAATQKKGSRQLTSKPVVHKPGEVRFIYGASQPTVVCSLLHVCDIALEAGETVVDVKVGDSARWIIERSASGSSEGIVEHITVKPTDTGLVSNMRIYTDRRTYSLDLKSSATEFMPSIAFSYPEQSLQKFTAVKERLLKTAHMNSIAVPHAGGGANGLELISQLDFAYELSGDEELLPLRVFNDGRHTYVQMPEQLLQGKLPALVAVTSTSSFGSDSTTLTNYRVQGQNFIVDGVPQHLRLILGQADSSDTLSADVRYSPRS</sequence>
<dbReference type="InterPro" id="IPR038161">
    <property type="entry name" value="VirB9/CagX/TrbG_C_sf"/>
</dbReference>
<dbReference type="InterPro" id="IPR014142">
    <property type="entry name" value="TrbG_Ti"/>
</dbReference>
<protein>
    <submittedName>
        <fullName evidence="4">P-type conjugative transfer protein TrbG</fullName>
    </submittedName>
</protein>
<evidence type="ECO:0000256" key="1">
    <source>
        <dbReference type="ARBA" id="ARBA00006135"/>
    </source>
</evidence>
<dbReference type="Pfam" id="PF03524">
    <property type="entry name" value="CagX"/>
    <property type="match status" value="1"/>
</dbReference>
<accession>A0A948X0G9</accession>
<dbReference type="AlphaFoldDB" id="A0A948X0G9"/>
<comment type="caution">
    <text evidence="4">The sequence shown here is derived from an EMBL/GenBank/DDBJ whole genome shotgun (WGS) entry which is preliminary data.</text>
</comment>
<reference evidence="4" key="2">
    <citation type="submission" date="2021-04" db="EMBL/GenBank/DDBJ databases">
        <authorList>
            <person name="Gilroy R."/>
        </authorList>
    </citation>
    <scope>NUCLEOTIDE SEQUENCE</scope>
    <source>
        <strain evidence="4">378</strain>
    </source>
</reference>
<dbReference type="InterPro" id="IPR010258">
    <property type="entry name" value="Conjugal_tfr_TrbG/VirB9/CagX"/>
</dbReference>
<dbReference type="EMBL" id="JAHLFE010000208">
    <property type="protein sequence ID" value="MBU3845189.1"/>
    <property type="molecule type" value="Genomic_DNA"/>
</dbReference>
<dbReference type="InterPro" id="IPR033645">
    <property type="entry name" value="VirB9/CagX/TrbG_C"/>
</dbReference>
<feature type="chain" id="PRO_5037452800" evidence="3">
    <location>
        <begin position="38"/>
        <end position="327"/>
    </location>
</feature>
<dbReference type="CDD" id="cd06911">
    <property type="entry name" value="VirB9_CagX_TrbG"/>
    <property type="match status" value="1"/>
</dbReference>
<evidence type="ECO:0000256" key="2">
    <source>
        <dbReference type="ARBA" id="ARBA00022729"/>
    </source>
</evidence>
<reference evidence="4" key="1">
    <citation type="journal article" date="2021" name="PeerJ">
        <title>Extensive microbial diversity within the chicken gut microbiome revealed by metagenomics and culture.</title>
        <authorList>
            <person name="Gilroy R."/>
            <person name="Ravi A."/>
            <person name="Getino M."/>
            <person name="Pursley I."/>
            <person name="Horton D.L."/>
            <person name="Alikhan N.F."/>
            <person name="Baker D."/>
            <person name="Gharbi K."/>
            <person name="Hall N."/>
            <person name="Watson M."/>
            <person name="Adriaenssens E.M."/>
            <person name="Foster-Nyarko E."/>
            <person name="Jarju S."/>
            <person name="Secka A."/>
            <person name="Antonio M."/>
            <person name="Oren A."/>
            <person name="Chaudhuri R.R."/>
            <person name="La Ragione R."/>
            <person name="Hildebrand F."/>
            <person name="Pallen M.J."/>
        </authorList>
    </citation>
    <scope>NUCLEOTIDE SEQUENCE</scope>
    <source>
        <strain evidence="4">378</strain>
    </source>
</reference>
<keyword evidence="2 3" id="KW-0732">Signal</keyword>
<dbReference type="Proteomes" id="UP000733611">
    <property type="component" value="Unassembled WGS sequence"/>
</dbReference>
<organism evidence="4 5">
    <name type="scientific">Candidatus Anaerobiospirillum pullicola</name>
    <dbReference type="NCBI Taxonomy" id="2838451"/>
    <lineage>
        <taxon>Bacteria</taxon>
        <taxon>Pseudomonadati</taxon>
        <taxon>Pseudomonadota</taxon>
        <taxon>Gammaproteobacteria</taxon>
        <taxon>Aeromonadales</taxon>
        <taxon>Succinivibrionaceae</taxon>
        <taxon>Anaerobiospirillum</taxon>
    </lineage>
</organism>
<dbReference type="Gene3D" id="2.60.40.2500">
    <property type="match status" value="1"/>
</dbReference>
<evidence type="ECO:0000313" key="4">
    <source>
        <dbReference type="EMBL" id="MBU3845189.1"/>
    </source>
</evidence>